<dbReference type="RefSeq" id="WP_072988126.1">
    <property type="nucleotide sequence ID" value="NZ_FQWE01000002.1"/>
</dbReference>
<gene>
    <name evidence="1" type="ORF">SAMN05444396_102148</name>
</gene>
<name>A0A1M5F5E0_9FLAO</name>
<keyword evidence="2" id="KW-1185">Reference proteome</keyword>
<sequence length="120" mass="13422">MIYDGLGRPTSSSYPTTTIKADFSAPISNVTATTTKYHEVGRAVKVTLPYGSANATLFKMDNYNGVPMMLTTQTDALCKISQLQTDVKRRNVVIKLNGFTNLYFAVQIRYFEPHPKNDLH</sequence>
<reference evidence="2" key="1">
    <citation type="submission" date="2016-11" db="EMBL/GenBank/DDBJ databases">
        <authorList>
            <person name="Varghese N."/>
            <person name="Submissions S."/>
        </authorList>
    </citation>
    <scope>NUCLEOTIDE SEQUENCE [LARGE SCALE GENOMIC DNA]</scope>
    <source>
        <strain evidence="2">DSM 19741</strain>
    </source>
</reference>
<accession>A0A1M5F5E0</accession>
<proteinExistence type="predicted"/>
<organism evidence="1 2">
    <name type="scientific">Flavobacterium segetis</name>
    <dbReference type="NCBI Taxonomy" id="271157"/>
    <lineage>
        <taxon>Bacteria</taxon>
        <taxon>Pseudomonadati</taxon>
        <taxon>Bacteroidota</taxon>
        <taxon>Flavobacteriia</taxon>
        <taxon>Flavobacteriales</taxon>
        <taxon>Flavobacteriaceae</taxon>
        <taxon>Flavobacterium</taxon>
    </lineage>
</organism>
<protein>
    <recommendedName>
        <fullName evidence="3">YD repeat-containing protein</fullName>
    </recommendedName>
</protein>
<evidence type="ECO:0000313" key="1">
    <source>
        <dbReference type="EMBL" id="SHF86665.1"/>
    </source>
</evidence>
<dbReference type="EMBL" id="FQWE01000002">
    <property type="protein sequence ID" value="SHF86665.1"/>
    <property type="molecule type" value="Genomic_DNA"/>
</dbReference>
<evidence type="ECO:0000313" key="2">
    <source>
        <dbReference type="Proteomes" id="UP000184036"/>
    </source>
</evidence>
<dbReference type="Proteomes" id="UP000184036">
    <property type="component" value="Unassembled WGS sequence"/>
</dbReference>
<dbReference type="AlphaFoldDB" id="A0A1M5F5E0"/>
<dbReference type="STRING" id="271157.SAMN05444396_102148"/>
<evidence type="ECO:0008006" key="3">
    <source>
        <dbReference type="Google" id="ProtNLM"/>
    </source>
</evidence>